<keyword evidence="4" id="KW-0418">Kinase</keyword>
<dbReference type="InterPro" id="IPR009079">
    <property type="entry name" value="4_helix_cytokine-like_core"/>
</dbReference>
<keyword evidence="4" id="KW-0808">Transferase</keyword>
<dbReference type="GO" id="GO:0030971">
    <property type="term" value="F:receptor tyrosine kinase binding"/>
    <property type="evidence" value="ECO:0007669"/>
    <property type="project" value="TreeGrafter"/>
</dbReference>
<feature type="region of interest" description="Disordered" evidence="1">
    <location>
        <begin position="14"/>
        <end position="39"/>
    </location>
</feature>
<name>A0A9J7G721_CRIGR</name>
<dbReference type="RefSeq" id="XP_027276475.1">
    <property type="nucleotide sequence ID" value="XM_027420674.2"/>
</dbReference>
<accession>A0A9J7G721</accession>
<evidence type="ECO:0000313" key="3">
    <source>
        <dbReference type="Proteomes" id="UP001108280"/>
    </source>
</evidence>
<dbReference type="GO" id="GO:0005615">
    <property type="term" value="C:extracellular space"/>
    <property type="evidence" value="ECO:0007669"/>
    <property type="project" value="TreeGrafter"/>
</dbReference>
<dbReference type="GO" id="GO:0016020">
    <property type="term" value="C:membrane"/>
    <property type="evidence" value="ECO:0007669"/>
    <property type="project" value="InterPro"/>
</dbReference>
<dbReference type="GO" id="GO:0005125">
    <property type="term" value="F:cytokine activity"/>
    <property type="evidence" value="ECO:0007669"/>
    <property type="project" value="InterPro"/>
</dbReference>
<dbReference type="PANTHER" id="PTHR11032">
    <property type="entry name" value="SL CYTOKINE"/>
    <property type="match status" value="1"/>
</dbReference>
<dbReference type="SUPFAM" id="SSF47266">
    <property type="entry name" value="4-helical cytokines"/>
    <property type="match status" value="1"/>
</dbReference>
<dbReference type="Pfam" id="PF02947">
    <property type="entry name" value="Flt3_lig"/>
    <property type="match status" value="1"/>
</dbReference>
<dbReference type="CTD" id="2323"/>
<keyword evidence="3" id="KW-1185">Reference proteome</keyword>
<dbReference type="GO" id="GO:0009986">
    <property type="term" value="C:cell surface"/>
    <property type="evidence" value="ECO:0007669"/>
    <property type="project" value="TreeGrafter"/>
</dbReference>
<dbReference type="PANTHER" id="PTHR11032:SF1">
    <property type="entry name" value="FMS-RELATED TYROSINE KINASE 3 LIGAND"/>
    <property type="match status" value="1"/>
</dbReference>
<dbReference type="AlphaFoldDB" id="A0A9J7G721"/>
<proteinExistence type="predicted"/>
<dbReference type="GO" id="GO:0008284">
    <property type="term" value="P:positive regulation of cell population proliferation"/>
    <property type="evidence" value="ECO:0007669"/>
    <property type="project" value="TreeGrafter"/>
</dbReference>
<dbReference type="Proteomes" id="UP001108280">
    <property type="component" value="Chromosome 6"/>
</dbReference>
<gene>
    <name evidence="4" type="primary">Flt3lg</name>
</gene>
<keyword evidence="2" id="KW-1133">Transmembrane helix</keyword>
<keyword evidence="2" id="KW-0812">Transmembrane</keyword>
<dbReference type="GO" id="GO:0016301">
    <property type="term" value="F:kinase activity"/>
    <property type="evidence" value="ECO:0007669"/>
    <property type="project" value="UniProtKB-KW"/>
</dbReference>
<evidence type="ECO:0000256" key="1">
    <source>
        <dbReference type="SAM" id="MobiDB-lite"/>
    </source>
</evidence>
<sequence length="309" mass="34043">MTFHCNWGSCRKPEGAEGGNAPTSKAAGRGGVKGRAGKGLQGARPALLSLPRPCHRHEGSPAEMTVLVPAWNPNSSLLLLLLLLSPCLRGTPDCYFSHSPISSNFHVRISELEKHCKALWSLFLAQRWMERLKTVAGSEMQKLLEVVNTEIHFVTSCAFRPLPECLRFVQTNISHLLQDTCTQLLALKPCMGKACQNFSRCLEVQCQPDSSTLLPPRSPVALEATALPEPQPSQLLLLLLLPLTLVLLAAAWGLRWQRARRRAVLRPGRRILRPSRRHLTDVAQPGHRESWVEPGPFLDLAAPPALSPG</sequence>
<dbReference type="OrthoDB" id="9944810at2759"/>
<reference evidence="3" key="2">
    <citation type="journal article" date="2020" name="Biotechnol. Bioeng.">
        <title>Chromosome-scale scaffolds for the Chinese hamster reference genome assembly to facilitate the study of the CHO epigenome.</title>
        <authorList>
            <person name="Hilliard W."/>
            <person name="MacDonald M."/>
            <person name="Lee K.H."/>
        </authorList>
    </citation>
    <scope>NUCLEOTIDE SEQUENCE [LARGE SCALE GENOMIC DNA]</scope>
    <source>
        <strain evidence="3">17A/GY</strain>
    </source>
</reference>
<dbReference type="GeneID" id="100773162"/>
<evidence type="ECO:0000256" key="2">
    <source>
        <dbReference type="SAM" id="Phobius"/>
    </source>
</evidence>
<reference evidence="4" key="3">
    <citation type="submission" date="2025-08" db="UniProtKB">
        <authorList>
            <consortium name="RefSeq"/>
        </authorList>
    </citation>
    <scope>IDENTIFICATION</scope>
    <source>
        <strain evidence="4">17A/GY</strain>
        <tissue evidence="4">Liver</tissue>
    </source>
</reference>
<reference evidence="3" key="1">
    <citation type="journal article" date="2018" name="Biotechnol. Bioeng.">
        <title>A reference genome of the Chinese hamster based on a hybrid assembly strategy.</title>
        <authorList>
            <person name="Rupp O."/>
            <person name="MacDonald M.L."/>
            <person name="Li S."/>
            <person name="Dhiman H."/>
            <person name="Polson S."/>
            <person name="Griep S."/>
            <person name="Heffner K."/>
            <person name="Hernandez I."/>
            <person name="Brinkrolf K."/>
            <person name="Jadhav V."/>
            <person name="Samoudi M."/>
            <person name="Hao H."/>
            <person name="Kingham B."/>
            <person name="Goesmann A."/>
            <person name="Betenbaugh M.J."/>
            <person name="Lewis N.E."/>
            <person name="Borth N."/>
            <person name="Lee K.H."/>
        </authorList>
    </citation>
    <scope>NUCLEOTIDE SEQUENCE [LARGE SCALE GENOMIC DNA]</scope>
    <source>
        <strain evidence="3">17A/GY</strain>
    </source>
</reference>
<evidence type="ECO:0000313" key="4">
    <source>
        <dbReference type="RefSeq" id="XP_027276475.1"/>
    </source>
</evidence>
<feature type="compositionally biased region" description="Gly residues" evidence="1">
    <location>
        <begin position="28"/>
        <end position="39"/>
    </location>
</feature>
<dbReference type="Gene3D" id="1.20.1250.10">
    <property type="match status" value="1"/>
</dbReference>
<keyword evidence="2" id="KW-0472">Membrane</keyword>
<protein>
    <submittedName>
        <fullName evidence="4">Fms-related tyrosine kinase 3 ligand isoform X6</fullName>
    </submittedName>
</protein>
<dbReference type="InterPro" id="IPR004213">
    <property type="entry name" value="Flt3_lig"/>
</dbReference>
<feature type="transmembrane region" description="Helical" evidence="2">
    <location>
        <begin position="235"/>
        <end position="254"/>
    </location>
</feature>
<organism evidence="3 4">
    <name type="scientific">Cricetulus griseus</name>
    <name type="common">Chinese hamster</name>
    <name type="synonym">Cricetulus barabensis griseus</name>
    <dbReference type="NCBI Taxonomy" id="10029"/>
    <lineage>
        <taxon>Eukaryota</taxon>
        <taxon>Metazoa</taxon>
        <taxon>Chordata</taxon>
        <taxon>Craniata</taxon>
        <taxon>Vertebrata</taxon>
        <taxon>Euteleostomi</taxon>
        <taxon>Mammalia</taxon>
        <taxon>Eutheria</taxon>
        <taxon>Euarchontoglires</taxon>
        <taxon>Glires</taxon>
        <taxon>Rodentia</taxon>
        <taxon>Myomorpha</taxon>
        <taxon>Muroidea</taxon>
        <taxon>Cricetidae</taxon>
        <taxon>Cricetinae</taxon>
        <taxon>Cricetulus</taxon>
    </lineage>
</organism>